<evidence type="ECO:0000313" key="2">
    <source>
        <dbReference type="EMBL" id="PMP95015.1"/>
    </source>
</evidence>
<feature type="non-terminal residue" evidence="2">
    <location>
        <position position="391"/>
    </location>
</feature>
<dbReference type="InterPro" id="IPR027417">
    <property type="entry name" value="P-loop_NTPase"/>
</dbReference>
<feature type="coiled-coil region" evidence="1">
    <location>
        <begin position="133"/>
        <end position="201"/>
    </location>
</feature>
<feature type="non-terminal residue" evidence="2">
    <location>
        <position position="1"/>
    </location>
</feature>
<comment type="caution">
    <text evidence="2">The sequence shown here is derived from an EMBL/GenBank/DDBJ whole genome shotgun (WGS) entry which is preliminary data.</text>
</comment>
<reference evidence="2 3" key="1">
    <citation type="submission" date="2018-01" db="EMBL/GenBank/DDBJ databases">
        <title>Metagenomic assembled genomes from two thermal pools in the Uzon Caldera, Kamchatka, Russia.</title>
        <authorList>
            <person name="Wilkins L."/>
            <person name="Ettinger C."/>
        </authorList>
    </citation>
    <scope>NUCLEOTIDE SEQUENCE [LARGE SCALE GENOMIC DNA]</scope>
    <source>
        <strain evidence="2">ARK-04</strain>
    </source>
</reference>
<dbReference type="AlphaFoldDB" id="A0A2N7Q9M9"/>
<dbReference type="Proteomes" id="UP000235619">
    <property type="component" value="Unassembled WGS sequence"/>
</dbReference>
<dbReference type="Gene3D" id="3.40.50.300">
    <property type="entry name" value="P-loop containing nucleotide triphosphate hydrolases"/>
    <property type="match status" value="1"/>
</dbReference>
<keyword evidence="1" id="KW-0175">Coiled coil</keyword>
<accession>A0A2N7Q9M9</accession>
<proteinExistence type="predicted"/>
<evidence type="ECO:0000313" key="3">
    <source>
        <dbReference type="Proteomes" id="UP000235619"/>
    </source>
</evidence>
<dbReference type="EMBL" id="PNJD01000359">
    <property type="protein sequence ID" value="PMP95015.1"/>
    <property type="molecule type" value="Genomic_DNA"/>
</dbReference>
<sequence length="391" mass="46262">AIPKKENYVKAEVTLNFSHNGADYQIKRSIAYDIQNQKEINQEVEMSQIYPSFKKITEPLTALNPMLPPNVRTYFFFDGEKIDEFSKPEHDKEVKDAVYQVLGFNTIDRAITHLRDILKEYNKEIGQKSSGRLRDLYERYNELLKQEEELEKKLQELKDERKNLEINIEEIKGRLREIEEIQEYMKKKDNIEYMIKDTEDQLEIVYDELLKIVNESFIFIGAKALDLTEELIKNELQNSNDIPSKYLIKFIEKLLEEKTCICGETLDPSKRNTLLRKKAEISIEIKENPTDEIFSTIRESLTKFKYLGSEKLEDLKSKFIKKEELKEKLEELKKQLDEIDQMIGSYPTEDVRKLINELETASENYGSMETKIEKLENDLKDKKKDIENIQR</sequence>
<feature type="coiled-coil region" evidence="1">
    <location>
        <begin position="312"/>
        <end position="385"/>
    </location>
</feature>
<name>A0A2N7Q9M9_9BACT</name>
<gene>
    <name evidence="2" type="ORF">C0169_05850</name>
</gene>
<protein>
    <submittedName>
        <fullName evidence="2">Uncharacterized protein</fullName>
    </submittedName>
</protein>
<evidence type="ECO:0000256" key="1">
    <source>
        <dbReference type="SAM" id="Coils"/>
    </source>
</evidence>
<organism evidence="2 3">
    <name type="scientific">Thermodesulfobacterium geofontis</name>
    <dbReference type="NCBI Taxonomy" id="1295609"/>
    <lineage>
        <taxon>Bacteria</taxon>
        <taxon>Pseudomonadati</taxon>
        <taxon>Thermodesulfobacteriota</taxon>
        <taxon>Thermodesulfobacteria</taxon>
        <taxon>Thermodesulfobacteriales</taxon>
        <taxon>Thermodesulfobacteriaceae</taxon>
        <taxon>Thermodesulfobacterium</taxon>
    </lineage>
</organism>